<keyword evidence="2" id="KW-0812">Transmembrane</keyword>
<dbReference type="RefSeq" id="WP_141275406.1">
    <property type="nucleotide sequence ID" value="NZ_BJMM01000012.1"/>
</dbReference>
<feature type="region of interest" description="Disordered" evidence="1">
    <location>
        <begin position="98"/>
        <end position="117"/>
    </location>
</feature>
<dbReference type="AlphaFoldDB" id="A0A4Y3R2P9"/>
<evidence type="ECO:0000313" key="5">
    <source>
        <dbReference type="Proteomes" id="UP000319210"/>
    </source>
</evidence>
<dbReference type="Proteomes" id="UP000319210">
    <property type="component" value="Unassembled WGS sequence"/>
</dbReference>
<comment type="caution">
    <text evidence="4">The sequence shown here is derived from an EMBL/GenBank/DDBJ whole genome shotgun (WGS) entry which is preliminary data.</text>
</comment>
<evidence type="ECO:0000313" key="4">
    <source>
        <dbReference type="EMBL" id="GEB50300.1"/>
    </source>
</evidence>
<keyword evidence="2" id="KW-0472">Membrane</keyword>
<protein>
    <recommendedName>
        <fullName evidence="3">Putative Flp pilus-assembly TadG-like N-terminal domain-containing protein</fullName>
    </recommendedName>
</protein>
<evidence type="ECO:0000256" key="1">
    <source>
        <dbReference type="SAM" id="MobiDB-lite"/>
    </source>
</evidence>
<feature type="domain" description="Putative Flp pilus-assembly TadG-like N-terminal" evidence="3">
    <location>
        <begin position="4"/>
        <end position="49"/>
    </location>
</feature>
<feature type="transmembrane region" description="Helical" evidence="2">
    <location>
        <begin position="6"/>
        <end position="27"/>
    </location>
</feature>
<dbReference type="NCBIfam" id="TIGR03816">
    <property type="entry name" value="tadE_like_DECH"/>
    <property type="match status" value="1"/>
</dbReference>
<reference evidence="4 5" key="1">
    <citation type="submission" date="2019-06" db="EMBL/GenBank/DDBJ databases">
        <title>Whole genome shotgun sequence of Streptomyces cacaoi subsp. cacaoi NBRC 12748.</title>
        <authorList>
            <person name="Hosoyama A."/>
            <person name="Uohara A."/>
            <person name="Ohji S."/>
            <person name="Ichikawa N."/>
        </authorList>
    </citation>
    <scope>NUCLEOTIDE SEQUENCE [LARGE SCALE GENOMIC DNA]</scope>
    <source>
        <strain evidence="4 5">NBRC 12748</strain>
    </source>
</reference>
<dbReference type="OrthoDB" id="4335608at2"/>
<sequence length="117" mass="11844">MDDGSATVWAAVVATALCAVFGALLAYGEAVAVRHRAGGAADLAALAAAHRAPDGERRACATARKVARAQHARVTRCALRGTVVDLDARVTRGPLTAQVRSRAGPAGHAPLRAEGGP</sequence>
<gene>
    <name evidence="4" type="ORF">SCA03_28510</name>
</gene>
<dbReference type="InterPro" id="IPR028087">
    <property type="entry name" value="Tad_N"/>
</dbReference>
<proteinExistence type="predicted"/>
<evidence type="ECO:0000256" key="2">
    <source>
        <dbReference type="SAM" id="Phobius"/>
    </source>
</evidence>
<keyword evidence="2" id="KW-1133">Transmembrane helix</keyword>
<dbReference type="InterPro" id="IPR021202">
    <property type="entry name" value="Rv3654c-like"/>
</dbReference>
<organism evidence="4 5">
    <name type="scientific">Streptomyces cacaoi</name>
    <dbReference type="NCBI Taxonomy" id="1898"/>
    <lineage>
        <taxon>Bacteria</taxon>
        <taxon>Bacillati</taxon>
        <taxon>Actinomycetota</taxon>
        <taxon>Actinomycetes</taxon>
        <taxon>Kitasatosporales</taxon>
        <taxon>Streptomycetaceae</taxon>
        <taxon>Streptomyces</taxon>
    </lineage>
</organism>
<evidence type="ECO:0000259" key="3">
    <source>
        <dbReference type="Pfam" id="PF13400"/>
    </source>
</evidence>
<dbReference type="EMBL" id="BJMM01000012">
    <property type="protein sequence ID" value="GEB50300.1"/>
    <property type="molecule type" value="Genomic_DNA"/>
</dbReference>
<name>A0A4Y3R2P9_STRCI</name>
<keyword evidence="5" id="KW-1185">Reference proteome</keyword>
<accession>A0A4Y3R2P9</accession>
<dbReference type="Pfam" id="PF13400">
    <property type="entry name" value="Tad"/>
    <property type="match status" value="1"/>
</dbReference>